<comment type="caution">
    <text evidence="14">The sequence shown here is derived from an EMBL/GenBank/DDBJ whole genome shotgun (WGS) entry which is preliminary data.</text>
</comment>
<dbReference type="AlphaFoldDB" id="A0A3E0WN26"/>
<dbReference type="GO" id="GO:0016627">
    <property type="term" value="F:oxidoreductase activity, acting on the CH-CH group of donors"/>
    <property type="evidence" value="ECO:0007669"/>
    <property type="project" value="InterPro"/>
</dbReference>
<evidence type="ECO:0000256" key="1">
    <source>
        <dbReference type="ARBA" id="ARBA00001974"/>
    </source>
</evidence>
<dbReference type="EMBL" id="NFZW01000016">
    <property type="protein sequence ID" value="RFA34364.1"/>
    <property type="molecule type" value="Genomic_DNA"/>
</dbReference>
<dbReference type="Proteomes" id="UP000256763">
    <property type="component" value="Unassembled WGS sequence"/>
</dbReference>
<comment type="cofactor">
    <cofactor evidence="1 9">
        <name>FAD</name>
        <dbReference type="ChEBI" id="CHEBI:57692"/>
    </cofactor>
</comment>
<name>A0A3E0WN26_9GAMM</name>
<dbReference type="EC" id="1.3.99.41" evidence="7"/>
<evidence type="ECO:0000256" key="4">
    <source>
        <dbReference type="ARBA" id="ARBA00022827"/>
    </source>
</evidence>
<dbReference type="InterPro" id="IPR009100">
    <property type="entry name" value="AcylCoA_DH/oxidase_NM_dom_sf"/>
</dbReference>
<feature type="domain" description="Acyl-CoA oxidase/dehydrogenase middle" evidence="11">
    <location>
        <begin position="162"/>
        <end position="266"/>
    </location>
</feature>
<keyword evidence="15" id="KW-1185">Reference proteome</keyword>
<evidence type="ECO:0000259" key="11">
    <source>
        <dbReference type="Pfam" id="PF02770"/>
    </source>
</evidence>
<evidence type="ECO:0000256" key="3">
    <source>
        <dbReference type="ARBA" id="ARBA00022630"/>
    </source>
</evidence>
<evidence type="ECO:0000256" key="8">
    <source>
        <dbReference type="ARBA" id="ARBA00069043"/>
    </source>
</evidence>
<organism evidence="14 15">
    <name type="scientific">Alkalilimnicola ehrlichii</name>
    <dbReference type="NCBI Taxonomy" id="351052"/>
    <lineage>
        <taxon>Bacteria</taxon>
        <taxon>Pseudomonadati</taxon>
        <taxon>Pseudomonadota</taxon>
        <taxon>Gammaproteobacteria</taxon>
        <taxon>Chromatiales</taxon>
        <taxon>Ectothiorhodospiraceae</taxon>
        <taxon>Alkalilimnicola</taxon>
    </lineage>
</organism>
<evidence type="ECO:0000256" key="7">
    <source>
        <dbReference type="ARBA" id="ARBA00066694"/>
    </source>
</evidence>
<evidence type="ECO:0000259" key="12">
    <source>
        <dbReference type="Pfam" id="PF02771"/>
    </source>
</evidence>
<dbReference type="SUPFAM" id="SSF47203">
    <property type="entry name" value="Acyl-CoA dehydrogenase C-terminal domain-like"/>
    <property type="match status" value="1"/>
</dbReference>
<keyword evidence="4 9" id="KW-0274">FAD</keyword>
<dbReference type="InterPro" id="IPR052166">
    <property type="entry name" value="Diverse_Acyl-CoA_DH"/>
</dbReference>
<evidence type="ECO:0000256" key="2">
    <source>
        <dbReference type="ARBA" id="ARBA00009347"/>
    </source>
</evidence>
<evidence type="ECO:0000259" key="13">
    <source>
        <dbReference type="Pfam" id="PF12806"/>
    </source>
</evidence>
<dbReference type="InterPro" id="IPR006091">
    <property type="entry name" value="Acyl-CoA_Oxase/DH_mid-dom"/>
</dbReference>
<evidence type="ECO:0000313" key="15">
    <source>
        <dbReference type="Proteomes" id="UP000256763"/>
    </source>
</evidence>
<dbReference type="Pfam" id="PF02771">
    <property type="entry name" value="Acyl-CoA_dh_N"/>
    <property type="match status" value="1"/>
</dbReference>
<evidence type="ECO:0000256" key="9">
    <source>
        <dbReference type="RuleBase" id="RU362125"/>
    </source>
</evidence>
<dbReference type="InterPro" id="IPR025878">
    <property type="entry name" value="Acyl-CoA_dh-like_C_dom"/>
</dbReference>
<evidence type="ECO:0000313" key="14">
    <source>
        <dbReference type="EMBL" id="RFA34364.1"/>
    </source>
</evidence>
<dbReference type="InterPro" id="IPR046373">
    <property type="entry name" value="Acyl-CoA_Oxase/DH_mid-dom_sf"/>
</dbReference>
<comment type="similarity">
    <text evidence="2 9">Belongs to the acyl-CoA dehydrogenase family.</text>
</comment>
<dbReference type="InterPro" id="IPR037069">
    <property type="entry name" value="AcylCoA_DH/ox_N_sf"/>
</dbReference>
<comment type="function">
    <text evidence="6">Involved in the assimilation of dimethylsulphoniopropionate (DMSP), an important compound in the fixation of carbon in marine phytoplankton, by mediating the conversion of 3-(methylthio)propanoyl-CoA (MMPA-CoA) to 3-(methylthio)acryloyl-CoA (MTA-CoA).</text>
</comment>
<dbReference type="InterPro" id="IPR013786">
    <property type="entry name" value="AcylCoA_DH/ox_N"/>
</dbReference>
<comment type="catalytic activity">
    <reaction evidence="5">
        <text>3-(methylsulfanyl)propanoyl-CoA + oxidized [electron-transfer flavoprotein] + H(+) = 3-(methylsulfanyl)acryloyl-CoA + reduced [electron-transfer flavoprotein]</text>
        <dbReference type="Rhea" id="RHEA:52612"/>
        <dbReference type="Rhea" id="RHEA-COMP:10685"/>
        <dbReference type="Rhea" id="RHEA-COMP:10686"/>
        <dbReference type="ChEBI" id="CHEBI:15378"/>
        <dbReference type="ChEBI" id="CHEBI:57692"/>
        <dbReference type="ChEBI" id="CHEBI:58307"/>
        <dbReference type="ChEBI" id="CHEBI:82815"/>
        <dbReference type="ChEBI" id="CHEBI:84994"/>
        <dbReference type="EC" id="1.3.99.41"/>
    </reaction>
    <physiologicalReaction direction="left-to-right" evidence="5">
        <dbReference type="Rhea" id="RHEA:52613"/>
    </physiologicalReaction>
</comment>
<dbReference type="Pfam" id="PF02770">
    <property type="entry name" value="Acyl-CoA_dh_M"/>
    <property type="match status" value="1"/>
</dbReference>
<dbReference type="PANTHER" id="PTHR42803:SF3">
    <property type="entry name" value="ACYL-COA DEHYDROGENASE-RELATED"/>
    <property type="match status" value="1"/>
</dbReference>
<dbReference type="SUPFAM" id="SSF56645">
    <property type="entry name" value="Acyl-CoA dehydrogenase NM domain-like"/>
    <property type="match status" value="1"/>
</dbReference>
<evidence type="ECO:0000259" key="10">
    <source>
        <dbReference type="Pfam" id="PF00441"/>
    </source>
</evidence>
<dbReference type="PANTHER" id="PTHR42803">
    <property type="entry name" value="ACYL-COA DEHYDROGENASE"/>
    <property type="match status" value="1"/>
</dbReference>
<dbReference type="InterPro" id="IPR009075">
    <property type="entry name" value="AcylCo_DH/oxidase_C"/>
</dbReference>
<evidence type="ECO:0000256" key="6">
    <source>
        <dbReference type="ARBA" id="ARBA00058683"/>
    </source>
</evidence>
<keyword evidence="3 9" id="KW-0285">Flavoprotein</keyword>
<proteinExistence type="inferred from homology"/>
<dbReference type="InterPro" id="IPR036250">
    <property type="entry name" value="AcylCo_DH-like_C"/>
</dbReference>
<evidence type="ECO:0000256" key="5">
    <source>
        <dbReference type="ARBA" id="ARBA00051388"/>
    </source>
</evidence>
<reference evidence="15" key="1">
    <citation type="submission" date="2017-05" db="EMBL/GenBank/DDBJ databases">
        <authorList>
            <person name="Sharma S."/>
            <person name="Sidhu C."/>
            <person name="Pinnaka A.K."/>
        </authorList>
    </citation>
    <scope>NUCLEOTIDE SEQUENCE [LARGE SCALE GENOMIC DNA]</scope>
    <source>
        <strain evidence="15">AK93</strain>
    </source>
</reference>
<dbReference type="GO" id="GO:0050660">
    <property type="term" value="F:flavin adenine dinucleotide binding"/>
    <property type="evidence" value="ECO:0007669"/>
    <property type="project" value="InterPro"/>
</dbReference>
<sequence>MTETIINRRDLSFLLYELLNVERFTSHPRYADHSRETFDAALETAYKVAYDHFLPHCRKNDLEEPQFDGERVHIIPEVKEALRQYIDTGLMVAGKDYELGGMQLPATVAQSCTAVVKGANTSTFSYAGLTVAASNLLLAYGTEAQKERYAYPMLEGRFFGTMALTEPQAGSSLSDIKTTAVPEDDGTYRLTGNKIFISGGDHELSENIVHLVLGRVKGAPAGVKGISLFIVPKYLVNDDGSLGERNDVALAGLIHKMGWRGTTSTMLNFGEKDGAKAYLIGEPGKGLKYMFHMMNEARIGVGMGAVVLGYAGYLQALEYAKGRRQGRPVDSKDPAQKPVPLIEHADIKRMLLAQKAYVEGGLSLCMFAASLVDEKRTTSDEAAASEADLLLDVMTPMVKAWPSQYCLEANNLAIQVHGGYGYTREYQVEQLYRDNRLNPIHEGTNGIQGLDLLGRKVMMQNGAGFDLLVARIKASIEEGQANSTVQPYAAQLAAALAKAIDTTQVLRQTLHGGQAAKALANATIYLDLMGQLVVAWLWLQQALAAERGLRSGETQDEAFYRGKLAACQYFFHYELPKVYQHADLLTSLDTTCLEAEEAWF</sequence>
<dbReference type="FunFam" id="2.40.110.10:FF:000031">
    <property type="entry name" value="Acyl-CoA dehydrogenase, putative"/>
    <property type="match status" value="1"/>
</dbReference>
<keyword evidence="9" id="KW-0560">Oxidoreductase</keyword>
<accession>A0A3E0WN26</accession>
<dbReference type="RefSeq" id="WP_116348145.1">
    <property type="nucleotide sequence ID" value="NZ_NFZW01000016.1"/>
</dbReference>
<dbReference type="Gene3D" id="1.10.540.10">
    <property type="entry name" value="Acyl-CoA dehydrogenase/oxidase, N-terminal domain"/>
    <property type="match status" value="1"/>
</dbReference>
<dbReference type="Gene3D" id="2.40.110.10">
    <property type="entry name" value="Butyryl-CoA Dehydrogenase, subunit A, domain 2"/>
    <property type="match status" value="1"/>
</dbReference>
<feature type="domain" description="Acyl-CoA dehydrogenase/oxidase C-terminal" evidence="10">
    <location>
        <begin position="284"/>
        <end position="450"/>
    </location>
</feature>
<dbReference type="Pfam" id="PF12806">
    <property type="entry name" value="Acyl-CoA_dh_C"/>
    <property type="match status" value="1"/>
</dbReference>
<gene>
    <name evidence="14" type="ORF">CAL65_15065</name>
</gene>
<dbReference type="Gene3D" id="1.20.140.10">
    <property type="entry name" value="Butyryl-CoA Dehydrogenase, subunit A, domain 3"/>
    <property type="match status" value="1"/>
</dbReference>
<protein>
    <recommendedName>
        <fullName evidence="8">3-methylmercaptopropionyl-CoA dehydrogenase</fullName>
        <ecNumber evidence="7">1.3.99.41</ecNumber>
    </recommendedName>
</protein>
<feature type="domain" description="Acyl-CoA dehydrogenase/oxidase N-terminal" evidence="12">
    <location>
        <begin position="41"/>
        <end position="156"/>
    </location>
</feature>
<feature type="domain" description="Acetyl-CoA dehydrogenase-like C-terminal" evidence="13">
    <location>
        <begin position="469"/>
        <end position="595"/>
    </location>
</feature>
<dbReference type="Pfam" id="PF00441">
    <property type="entry name" value="Acyl-CoA_dh_1"/>
    <property type="match status" value="1"/>
</dbReference>